<dbReference type="eggNOG" id="KOG0591">
    <property type="taxonomic scope" value="Eukaryota"/>
</dbReference>
<dbReference type="EnsemblProtists" id="EKX33224">
    <property type="protein sequence ID" value="EKX33224"/>
    <property type="gene ID" value="GUITHDRAFT_81647"/>
</dbReference>
<proteinExistence type="predicted"/>
<name>L1IBD2_GUITC</name>
<organism evidence="7">
    <name type="scientific">Guillardia theta (strain CCMP2712)</name>
    <name type="common">Cryptophyte</name>
    <dbReference type="NCBI Taxonomy" id="905079"/>
    <lineage>
        <taxon>Eukaryota</taxon>
        <taxon>Cryptophyceae</taxon>
        <taxon>Pyrenomonadales</taxon>
        <taxon>Geminigeraceae</taxon>
        <taxon>Guillardia</taxon>
    </lineage>
</organism>
<dbReference type="RefSeq" id="XP_005820204.1">
    <property type="nucleotide sequence ID" value="XM_005820147.1"/>
</dbReference>
<dbReference type="GO" id="GO:0004674">
    <property type="term" value="F:protein serine/threonine kinase activity"/>
    <property type="evidence" value="ECO:0007669"/>
    <property type="project" value="UniProtKB-EC"/>
</dbReference>
<reference evidence="7 9" key="1">
    <citation type="journal article" date="2012" name="Nature">
        <title>Algal genomes reveal evolutionary mosaicism and the fate of nucleomorphs.</title>
        <authorList>
            <consortium name="DOE Joint Genome Institute"/>
            <person name="Curtis B.A."/>
            <person name="Tanifuji G."/>
            <person name="Burki F."/>
            <person name="Gruber A."/>
            <person name="Irimia M."/>
            <person name="Maruyama S."/>
            <person name="Arias M.C."/>
            <person name="Ball S.G."/>
            <person name="Gile G.H."/>
            <person name="Hirakawa Y."/>
            <person name="Hopkins J.F."/>
            <person name="Kuo A."/>
            <person name="Rensing S.A."/>
            <person name="Schmutz J."/>
            <person name="Symeonidi A."/>
            <person name="Elias M."/>
            <person name="Eveleigh R.J."/>
            <person name="Herman E.K."/>
            <person name="Klute M.J."/>
            <person name="Nakayama T."/>
            <person name="Obornik M."/>
            <person name="Reyes-Prieto A."/>
            <person name="Armbrust E.V."/>
            <person name="Aves S.J."/>
            <person name="Beiko R.G."/>
            <person name="Coutinho P."/>
            <person name="Dacks J.B."/>
            <person name="Durnford D.G."/>
            <person name="Fast N.M."/>
            <person name="Green B.R."/>
            <person name="Grisdale C.J."/>
            <person name="Hempel F."/>
            <person name="Henrissat B."/>
            <person name="Hoppner M.P."/>
            <person name="Ishida K."/>
            <person name="Kim E."/>
            <person name="Koreny L."/>
            <person name="Kroth P.G."/>
            <person name="Liu Y."/>
            <person name="Malik S.B."/>
            <person name="Maier U.G."/>
            <person name="McRose D."/>
            <person name="Mock T."/>
            <person name="Neilson J.A."/>
            <person name="Onodera N.T."/>
            <person name="Poole A.M."/>
            <person name="Pritham E.J."/>
            <person name="Richards T.A."/>
            <person name="Rocap G."/>
            <person name="Roy S.W."/>
            <person name="Sarai C."/>
            <person name="Schaack S."/>
            <person name="Shirato S."/>
            <person name="Slamovits C.H."/>
            <person name="Spencer D.F."/>
            <person name="Suzuki S."/>
            <person name="Worden A.Z."/>
            <person name="Zauner S."/>
            <person name="Barry K."/>
            <person name="Bell C."/>
            <person name="Bharti A.K."/>
            <person name="Crow J.A."/>
            <person name="Grimwood J."/>
            <person name="Kramer R."/>
            <person name="Lindquist E."/>
            <person name="Lucas S."/>
            <person name="Salamov A."/>
            <person name="McFadden G.I."/>
            <person name="Lane C.E."/>
            <person name="Keeling P.J."/>
            <person name="Gray M.W."/>
            <person name="Grigoriev I.V."/>
            <person name="Archibald J.M."/>
        </authorList>
    </citation>
    <scope>NUCLEOTIDE SEQUENCE</scope>
    <source>
        <strain evidence="7 9">CCMP2712</strain>
    </source>
</reference>
<dbReference type="InterPro" id="IPR000719">
    <property type="entry name" value="Prot_kinase_dom"/>
</dbReference>
<dbReference type="STRING" id="905079.L1IBD2"/>
<dbReference type="Pfam" id="PF00069">
    <property type="entry name" value="Pkinase"/>
    <property type="match status" value="1"/>
</dbReference>
<dbReference type="SUPFAM" id="SSF56112">
    <property type="entry name" value="Protein kinase-like (PK-like)"/>
    <property type="match status" value="1"/>
</dbReference>
<evidence type="ECO:0000259" key="6">
    <source>
        <dbReference type="PROSITE" id="PS50011"/>
    </source>
</evidence>
<dbReference type="PANTHER" id="PTHR43671">
    <property type="entry name" value="SERINE/THREONINE-PROTEIN KINASE NEK"/>
    <property type="match status" value="1"/>
</dbReference>
<dbReference type="GeneID" id="17289958"/>
<dbReference type="GO" id="GO:0005524">
    <property type="term" value="F:ATP binding"/>
    <property type="evidence" value="ECO:0007669"/>
    <property type="project" value="UniProtKB-KW"/>
</dbReference>
<dbReference type="InterPro" id="IPR008271">
    <property type="entry name" value="Ser/Thr_kinase_AS"/>
</dbReference>
<dbReference type="InterPro" id="IPR011009">
    <property type="entry name" value="Kinase-like_dom_sf"/>
</dbReference>
<dbReference type="KEGG" id="gtt:GUITHDRAFT_81647"/>
<reference evidence="9" key="2">
    <citation type="submission" date="2012-11" db="EMBL/GenBank/DDBJ databases">
        <authorList>
            <person name="Kuo A."/>
            <person name="Curtis B.A."/>
            <person name="Tanifuji G."/>
            <person name="Burki F."/>
            <person name="Gruber A."/>
            <person name="Irimia M."/>
            <person name="Maruyama S."/>
            <person name="Arias M.C."/>
            <person name="Ball S.G."/>
            <person name="Gile G.H."/>
            <person name="Hirakawa Y."/>
            <person name="Hopkins J.F."/>
            <person name="Rensing S.A."/>
            <person name="Schmutz J."/>
            <person name="Symeonidi A."/>
            <person name="Elias M."/>
            <person name="Eveleigh R.J."/>
            <person name="Herman E.K."/>
            <person name="Klute M.J."/>
            <person name="Nakayama T."/>
            <person name="Obornik M."/>
            <person name="Reyes-Prieto A."/>
            <person name="Armbrust E.V."/>
            <person name="Aves S.J."/>
            <person name="Beiko R.G."/>
            <person name="Coutinho P."/>
            <person name="Dacks J.B."/>
            <person name="Durnford D.G."/>
            <person name="Fast N.M."/>
            <person name="Green B.R."/>
            <person name="Grisdale C."/>
            <person name="Hempe F."/>
            <person name="Henrissat B."/>
            <person name="Hoppner M.P."/>
            <person name="Ishida K.-I."/>
            <person name="Kim E."/>
            <person name="Koreny L."/>
            <person name="Kroth P.G."/>
            <person name="Liu Y."/>
            <person name="Malik S.-B."/>
            <person name="Maier U.G."/>
            <person name="McRose D."/>
            <person name="Mock T."/>
            <person name="Neilson J.A."/>
            <person name="Onodera N.T."/>
            <person name="Poole A.M."/>
            <person name="Pritham E.J."/>
            <person name="Richards T.A."/>
            <person name="Rocap G."/>
            <person name="Roy S.W."/>
            <person name="Sarai C."/>
            <person name="Schaack S."/>
            <person name="Shirato S."/>
            <person name="Slamovits C.H."/>
            <person name="Spencer D.F."/>
            <person name="Suzuki S."/>
            <person name="Worden A.Z."/>
            <person name="Zauner S."/>
            <person name="Barry K."/>
            <person name="Bell C."/>
            <person name="Bharti A.K."/>
            <person name="Crow J.A."/>
            <person name="Grimwood J."/>
            <person name="Kramer R."/>
            <person name="Lindquist E."/>
            <person name="Lucas S."/>
            <person name="Salamov A."/>
            <person name="McFadden G.I."/>
            <person name="Lane C.E."/>
            <person name="Keeling P.J."/>
            <person name="Gray M.W."/>
            <person name="Grigoriev I.V."/>
            <person name="Archibald J.M."/>
        </authorList>
    </citation>
    <scope>NUCLEOTIDE SEQUENCE</scope>
    <source>
        <strain evidence="9">CCMP2712</strain>
    </source>
</reference>
<keyword evidence="3" id="KW-0547">Nucleotide-binding</keyword>
<dbReference type="Gene3D" id="1.10.510.10">
    <property type="entry name" value="Transferase(Phosphotransferase) domain 1"/>
    <property type="match status" value="1"/>
</dbReference>
<evidence type="ECO:0000256" key="4">
    <source>
        <dbReference type="ARBA" id="ARBA00022777"/>
    </source>
</evidence>
<dbReference type="AlphaFoldDB" id="L1IBD2"/>
<keyword evidence="9" id="KW-1185">Reference proteome</keyword>
<evidence type="ECO:0000313" key="9">
    <source>
        <dbReference type="Proteomes" id="UP000011087"/>
    </source>
</evidence>
<dbReference type="PROSITE" id="PS50011">
    <property type="entry name" value="PROTEIN_KINASE_DOM"/>
    <property type="match status" value="1"/>
</dbReference>
<evidence type="ECO:0000313" key="8">
    <source>
        <dbReference type="EnsemblProtists" id="EKX33224"/>
    </source>
</evidence>
<reference evidence="8" key="3">
    <citation type="submission" date="2015-06" db="UniProtKB">
        <authorList>
            <consortium name="EnsemblProtists"/>
        </authorList>
    </citation>
    <scope>IDENTIFICATION</scope>
</reference>
<dbReference type="PaxDb" id="55529-EKX33224"/>
<accession>L1IBD2</accession>
<keyword evidence="4" id="KW-0418">Kinase</keyword>
<gene>
    <name evidence="7" type="ORF">GUITHDRAFT_81647</name>
</gene>
<evidence type="ECO:0000256" key="1">
    <source>
        <dbReference type="ARBA" id="ARBA00012513"/>
    </source>
</evidence>
<dbReference type="OMA" id="ENDALHI"/>
<dbReference type="PANTHER" id="PTHR43671:SF13">
    <property type="entry name" value="SERINE_THREONINE-PROTEIN KINASE NEK2"/>
    <property type="match status" value="1"/>
</dbReference>
<dbReference type="Proteomes" id="UP000011087">
    <property type="component" value="Unassembled WGS sequence"/>
</dbReference>
<dbReference type="EMBL" id="JH993150">
    <property type="protein sequence ID" value="EKX33224.1"/>
    <property type="molecule type" value="Genomic_DNA"/>
</dbReference>
<feature type="domain" description="Protein kinase" evidence="6">
    <location>
        <begin position="18"/>
        <end position="224"/>
    </location>
</feature>
<dbReference type="InterPro" id="IPR050660">
    <property type="entry name" value="NEK_Ser/Thr_kinase"/>
</dbReference>
<keyword evidence="2" id="KW-0808">Transferase</keyword>
<keyword evidence="5" id="KW-0067">ATP-binding</keyword>
<protein>
    <recommendedName>
        <fullName evidence="1">non-specific serine/threonine protein kinase</fullName>
        <ecNumber evidence="1">2.7.11.1</ecNumber>
    </recommendedName>
</protein>
<dbReference type="CDD" id="cd14014">
    <property type="entry name" value="STKc_PknB_like"/>
    <property type="match status" value="1"/>
</dbReference>
<dbReference type="HOGENOM" id="CLU_000288_63_44_1"/>
<feature type="non-terminal residue" evidence="7">
    <location>
        <position position="224"/>
    </location>
</feature>
<evidence type="ECO:0000256" key="5">
    <source>
        <dbReference type="ARBA" id="ARBA00022840"/>
    </source>
</evidence>
<sequence>MYERSDRPDISSVRIPGFKVHAVIGRGGQGSVYLCQREQGSLAMFAVKVCDKPDEREYQNLKTLEQLRHPNIVKVFECLLQPFAIVMEFVEGESLKDLIETSEEGEGRRLTRDVVYEIGSQLLLGLCALHKLSILHRDLKPSNIICTFSGNDIQRVTLIDFGASKHENLDHTMTYTGNYIGTLHYFSPEQCRGDSQLDARVDVWSAGVVIYEMTAGKKPFFSHN</sequence>
<evidence type="ECO:0000313" key="7">
    <source>
        <dbReference type="EMBL" id="EKX33224.1"/>
    </source>
</evidence>
<dbReference type="EC" id="2.7.11.1" evidence="1"/>
<dbReference type="SMART" id="SM00220">
    <property type="entry name" value="S_TKc"/>
    <property type="match status" value="1"/>
</dbReference>
<dbReference type="PROSITE" id="PS00108">
    <property type="entry name" value="PROTEIN_KINASE_ST"/>
    <property type="match status" value="1"/>
</dbReference>
<evidence type="ECO:0000256" key="3">
    <source>
        <dbReference type="ARBA" id="ARBA00022741"/>
    </source>
</evidence>
<dbReference type="OrthoDB" id="541276at2759"/>
<evidence type="ECO:0000256" key="2">
    <source>
        <dbReference type="ARBA" id="ARBA00022679"/>
    </source>
</evidence>